<dbReference type="RefSeq" id="WP_345610159.1">
    <property type="nucleotide sequence ID" value="NZ_BAABJV010000002.1"/>
</dbReference>
<evidence type="ECO:0000313" key="4">
    <source>
        <dbReference type="EMBL" id="GAA4766842.1"/>
    </source>
</evidence>
<evidence type="ECO:0000256" key="1">
    <source>
        <dbReference type="SAM" id="MobiDB-lite"/>
    </source>
</evidence>
<feature type="compositionally biased region" description="Low complexity" evidence="1">
    <location>
        <begin position="288"/>
        <end position="298"/>
    </location>
</feature>
<name>A0ABP8ZVY6_9ACTN</name>
<dbReference type="InterPro" id="IPR036366">
    <property type="entry name" value="PGBDSf"/>
</dbReference>
<dbReference type="SUPFAM" id="SSF47090">
    <property type="entry name" value="PGBD-like"/>
    <property type="match status" value="1"/>
</dbReference>
<organism evidence="4 5">
    <name type="scientific">Streptomyces sanyensis</name>
    <dbReference type="NCBI Taxonomy" id="568869"/>
    <lineage>
        <taxon>Bacteria</taxon>
        <taxon>Bacillati</taxon>
        <taxon>Actinomycetota</taxon>
        <taxon>Actinomycetes</taxon>
        <taxon>Kitasatosporales</taxon>
        <taxon>Streptomycetaceae</taxon>
        <taxon>Streptomyces</taxon>
    </lineage>
</organism>
<evidence type="ECO:0000259" key="3">
    <source>
        <dbReference type="Pfam" id="PF01471"/>
    </source>
</evidence>
<feature type="region of interest" description="Disordered" evidence="1">
    <location>
        <begin position="1"/>
        <end position="179"/>
    </location>
</feature>
<protein>
    <submittedName>
        <fullName evidence="4">Peptidoglycan-binding domain-containing protein</fullName>
    </submittedName>
</protein>
<keyword evidence="5" id="KW-1185">Reference proteome</keyword>
<accession>A0ABP8ZVY6</accession>
<evidence type="ECO:0000313" key="5">
    <source>
        <dbReference type="Proteomes" id="UP001501147"/>
    </source>
</evidence>
<feature type="compositionally biased region" description="Low complexity" evidence="1">
    <location>
        <begin position="230"/>
        <end position="281"/>
    </location>
</feature>
<feature type="compositionally biased region" description="Basic and acidic residues" evidence="1">
    <location>
        <begin position="205"/>
        <end position="218"/>
    </location>
</feature>
<keyword evidence="2" id="KW-0472">Membrane</keyword>
<keyword evidence="2" id="KW-0812">Transmembrane</keyword>
<feature type="transmembrane region" description="Helical" evidence="2">
    <location>
        <begin position="181"/>
        <end position="202"/>
    </location>
</feature>
<dbReference type="EMBL" id="BAABJV010000002">
    <property type="protein sequence ID" value="GAA4766842.1"/>
    <property type="molecule type" value="Genomic_DNA"/>
</dbReference>
<reference evidence="5" key="1">
    <citation type="journal article" date="2019" name="Int. J. Syst. Evol. Microbiol.">
        <title>The Global Catalogue of Microorganisms (GCM) 10K type strain sequencing project: providing services to taxonomists for standard genome sequencing and annotation.</title>
        <authorList>
            <consortium name="The Broad Institute Genomics Platform"/>
            <consortium name="The Broad Institute Genome Sequencing Center for Infectious Disease"/>
            <person name="Wu L."/>
            <person name="Ma J."/>
        </authorList>
    </citation>
    <scope>NUCLEOTIDE SEQUENCE [LARGE SCALE GENOMIC DNA]</scope>
    <source>
        <strain evidence="5">JCM 18324</strain>
    </source>
</reference>
<sequence>MRIRPYVTLGAPRGAWPAGSPPEPEEPGPATDPAHPVPPYDRGPQPRHREAPHPTGPSYAPGGAPVHGPGPSGEHGEPGAANPPAPPGPYAPDVYGQAPGTPDAYGHPPGTPDAYGTPLPAYGTPLPAYGTGGGPGEAGEDAGVYAVGPGDFDTRELPPLVGPAPGSPSGAPAPRRRRRGAVIAAAAAIAVAGTAAYASGLLQGGEERDRVSMPDRDTAQPSLDVAPDLPSASVPPDASPSASASATSSPTATASPSASPTATASPSASPSASATRSVPVTTAPPTPSSAAPSTVQATGTVSQEPETPKGTLRLGDTGAAVVELQVRLQRVWLYPRDWEADGVYDQQVEYAVKVYQWDRGLTKDGLGVYGPRTRRALEAETGRL</sequence>
<dbReference type="InterPro" id="IPR036365">
    <property type="entry name" value="PGBD-like_sf"/>
</dbReference>
<feature type="compositionally biased region" description="Pro residues" evidence="1">
    <location>
        <begin position="81"/>
        <end position="90"/>
    </location>
</feature>
<dbReference type="Gene3D" id="1.10.101.10">
    <property type="entry name" value="PGBD-like superfamily/PGBD"/>
    <property type="match status" value="1"/>
</dbReference>
<proteinExistence type="predicted"/>
<feature type="region of interest" description="Disordered" evidence="1">
    <location>
        <begin position="205"/>
        <end position="313"/>
    </location>
</feature>
<keyword evidence="2" id="KW-1133">Transmembrane helix</keyword>
<dbReference type="Pfam" id="PF01471">
    <property type="entry name" value="PG_binding_1"/>
    <property type="match status" value="1"/>
</dbReference>
<gene>
    <name evidence="4" type="ORF">GCM10023329_11400</name>
</gene>
<dbReference type="InterPro" id="IPR002477">
    <property type="entry name" value="Peptidoglycan-bd-like"/>
</dbReference>
<dbReference type="Proteomes" id="UP001501147">
    <property type="component" value="Unassembled WGS sequence"/>
</dbReference>
<evidence type="ECO:0000256" key="2">
    <source>
        <dbReference type="SAM" id="Phobius"/>
    </source>
</evidence>
<feature type="domain" description="Peptidoglycan binding-like" evidence="3">
    <location>
        <begin position="317"/>
        <end position="377"/>
    </location>
</feature>
<comment type="caution">
    <text evidence="4">The sequence shown here is derived from an EMBL/GenBank/DDBJ whole genome shotgun (WGS) entry which is preliminary data.</text>
</comment>